<feature type="transmembrane region" description="Helical" evidence="1">
    <location>
        <begin position="40"/>
        <end position="65"/>
    </location>
</feature>
<dbReference type="GeneID" id="64469798"/>
<dbReference type="InterPro" id="IPR016410">
    <property type="entry name" value="Phage_imm"/>
</dbReference>
<keyword evidence="1" id="KW-0472">Membrane</keyword>
<evidence type="ECO:0008006" key="4">
    <source>
        <dbReference type="Google" id="ProtNLM"/>
    </source>
</evidence>
<evidence type="ECO:0000313" key="2">
    <source>
        <dbReference type="EMBL" id="QNR52432.1"/>
    </source>
</evidence>
<keyword evidence="3" id="KW-1185">Reference proteome</keyword>
<organism evidence="2 3">
    <name type="scientific">Escherichia phage vB_EcoS_swi2</name>
    <dbReference type="NCBI Taxonomy" id="2769808"/>
    <lineage>
        <taxon>Viruses</taxon>
        <taxon>Duplodnaviria</taxon>
        <taxon>Heunggongvirae</taxon>
        <taxon>Uroviricota</taxon>
        <taxon>Caudoviricetes</taxon>
        <taxon>Swiduovirus</taxon>
        <taxon>Swiduovirus swi2</taxon>
    </lineage>
</organism>
<dbReference type="Proteomes" id="UP000676279">
    <property type="component" value="Segment"/>
</dbReference>
<dbReference type="RefSeq" id="YP_010054117.1">
    <property type="nucleotide sequence ID" value="NC_054649.1"/>
</dbReference>
<protein>
    <recommendedName>
        <fullName evidence="4">Superinfection immunity protein</fullName>
    </recommendedName>
</protein>
<dbReference type="Pfam" id="PF14373">
    <property type="entry name" value="Imm_superinfect"/>
    <property type="match status" value="1"/>
</dbReference>
<reference evidence="2" key="1">
    <citation type="submission" date="2020-07" db="EMBL/GenBank/DDBJ databases">
        <title>Complete genome sequence analysis of a novel Escherichia phage vB_EcoS swi2.</title>
        <authorList>
            <person name="Sui B."/>
        </authorList>
    </citation>
    <scope>NUCLEOTIDE SEQUENCE</scope>
</reference>
<dbReference type="KEGG" id="vg:64469798"/>
<name>A0A862QEL9_9CAUD</name>
<evidence type="ECO:0000256" key="1">
    <source>
        <dbReference type="SAM" id="Phobius"/>
    </source>
</evidence>
<accession>A0A862QEL9</accession>
<proteinExistence type="predicted"/>
<keyword evidence="1" id="KW-1133">Transmembrane helix</keyword>
<feature type="transmembrane region" description="Helical" evidence="1">
    <location>
        <begin position="77"/>
        <end position="98"/>
    </location>
</feature>
<evidence type="ECO:0000313" key="3">
    <source>
        <dbReference type="Proteomes" id="UP000676279"/>
    </source>
</evidence>
<sequence>MINKKIIICGLSAVFLIGAMQVAVMLGFMKPLFMFSYSGAIQSVSLLFVIGLVIFVYLLPAFVALQRKHVNTTAICVLNIFAGWCFFGWVAALVWALVKSGDKK</sequence>
<keyword evidence="1" id="KW-0812">Transmembrane</keyword>
<feature type="transmembrane region" description="Helical" evidence="1">
    <location>
        <begin position="7"/>
        <end position="28"/>
    </location>
</feature>
<dbReference type="EMBL" id="MT768060">
    <property type="protein sequence ID" value="QNR52432.1"/>
    <property type="molecule type" value="Genomic_DNA"/>
</dbReference>